<name>A0ABW3Y404_9FLAO</name>
<protein>
    <submittedName>
        <fullName evidence="2">Uncharacterized protein</fullName>
    </submittedName>
</protein>
<dbReference type="RefSeq" id="WP_377178637.1">
    <property type="nucleotide sequence ID" value="NZ_JBHTMY010000003.1"/>
</dbReference>
<organism evidence="2 3">
    <name type="scientific">Namhaeicola litoreus</name>
    <dbReference type="NCBI Taxonomy" id="1052145"/>
    <lineage>
        <taxon>Bacteria</taxon>
        <taxon>Pseudomonadati</taxon>
        <taxon>Bacteroidota</taxon>
        <taxon>Flavobacteriia</taxon>
        <taxon>Flavobacteriales</taxon>
        <taxon>Flavobacteriaceae</taxon>
        <taxon>Namhaeicola</taxon>
    </lineage>
</organism>
<evidence type="ECO:0000313" key="3">
    <source>
        <dbReference type="Proteomes" id="UP001597201"/>
    </source>
</evidence>
<accession>A0ABW3Y404</accession>
<reference evidence="3" key="1">
    <citation type="journal article" date="2019" name="Int. J. Syst. Evol. Microbiol.">
        <title>The Global Catalogue of Microorganisms (GCM) 10K type strain sequencing project: providing services to taxonomists for standard genome sequencing and annotation.</title>
        <authorList>
            <consortium name="The Broad Institute Genomics Platform"/>
            <consortium name="The Broad Institute Genome Sequencing Center for Infectious Disease"/>
            <person name="Wu L."/>
            <person name="Ma J."/>
        </authorList>
    </citation>
    <scope>NUCLEOTIDE SEQUENCE [LARGE SCALE GENOMIC DNA]</scope>
    <source>
        <strain evidence="3">CCUG 61485</strain>
    </source>
</reference>
<dbReference type="EMBL" id="JBHTMY010000003">
    <property type="protein sequence ID" value="MFD1315963.1"/>
    <property type="molecule type" value="Genomic_DNA"/>
</dbReference>
<feature type="coiled-coil region" evidence="1">
    <location>
        <begin position="19"/>
        <end position="46"/>
    </location>
</feature>
<dbReference type="Proteomes" id="UP001597201">
    <property type="component" value="Unassembled WGS sequence"/>
</dbReference>
<keyword evidence="1" id="KW-0175">Coiled coil</keyword>
<evidence type="ECO:0000313" key="2">
    <source>
        <dbReference type="EMBL" id="MFD1315963.1"/>
    </source>
</evidence>
<sequence>MKYYVLIVLFILLAVTGCKKEVKEVIEVDEVELEEVEEKKVEIVKNQKLTNEQQILSAVKAAPMVMRDLATVYGYDEQGEFVLLRQGSNSMICVADDPNRDGFEVVAYHKSLDPFMARGRELTKEGKNREEKEKIREEEAITNVLQMPEVPAALHIYFGKNGYYDIDDNEVRNCRYRYVVYTPFATAETTGLGLQPNKEGHPWLMFPGKYNAHIMISPQD</sequence>
<dbReference type="PROSITE" id="PS51257">
    <property type="entry name" value="PROKAR_LIPOPROTEIN"/>
    <property type="match status" value="1"/>
</dbReference>
<gene>
    <name evidence="2" type="ORF">ACFQ39_10070</name>
</gene>
<comment type="caution">
    <text evidence="2">The sequence shown here is derived from an EMBL/GenBank/DDBJ whole genome shotgun (WGS) entry which is preliminary data.</text>
</comment>
<proteinExistence type="predicted"/>
<evidence type="ECO:0000256" key="1">
    <source>
        <dbReference type="SAM" id="Coils"/>
    </source>
</evidence>
<keyword evidence="3" id="KW-1185">Reference proteome</keyword>